<name>A0A9X2FKR3_9LACO</name>
<organism evidence="2 3">
    <name type="scientific">Ligilactobacillus ubinensis</name>
    <dbReference type="NCBI Taxonomy" id="2876789"/>
    <lineage>
        <taxon>Bacteria</taxon>
        <taxon>Bacillati</taxon>
        <taxon>Bacillota</taxon>
        <taxon>Bacilli</taxon>
        <taxon>Lactobacillales</taxon>
        <taxon>Lactobacillaceae</taxon>
        <taxon>Ligilactobacillus</taxon>
    </lineage>
</organism>
<keyword evidence="1" id="KW-1133">Transmembrane helix</keyword>
<gene>
    <name evidence="2" type="ORF">LB941_09120</name>
</gene>
<evidence type="ECO:0000256" key="1">
    <source>
        <dbReference type="SAM" id="Phobius"/>
    </source>
</evidence>
<feature type="transmembrane region" description="Helical" evidence="1">
    <location>
        <begin position="34"/>
        <end position="56"/>
    </location>
</feature>
<keyword evidence="3" id="KW-1185">Reference proteome</keyword>
<reference evidence="2 3" key="1">
    <citation type="journal article" date="2023" name="Int. J. Syst. Evol. Microbiol.">
        <title>Ligilactobacillus ubinensis sp. nov., a novel species isolated from the wild ferment of a durian fruit (Durio zibethinus).</title>
        <authorList>
            <person name="Heng Y.C."/>
            <person name="Menon N."/>
            <person name="Chen B."/>
            <person name="Loo B.Z.L."/>
            <person name="Wong G.W.J."/>
            <person name="Lim A.C.H."/>
            <person name="Silvaraju S."/>
            <person name="Kittelmann S."/>
        </authorList>
    </citation>
    <scope>NUCLEOTIDE SEQUENCE [LARGE SCALE GENOMIC DNA]</scope>
    <source>
        <strain evidence="2 3">WILCCON 0076</strain>
    </source>
</reference>
<dbReference type="EMBL" id="JAIULA010000018">
    <property type="protein sequence ID" value="MCP0887497.1"/>
    <property type="molecule type" value="Genomic_DNA"/>
</dbReference>
<dbReference type="Proteomes" id="UP001139006">
    <property type="component" value="Unassembled WGS sequence"/>
</dbReference>
<dbReference type="GO" id="GO:0005886">
    <property type="term" value="C:plasma membrane"/>
    <property type="evidence" value="ECO:0007669"/>
    <property type="project" value="TreeGrafter"/>
</dbReference>
<sequence>MINYLFILFAIIAGLSQPIQSGVNYELRNQVHSAYLSGAISNFIGAVIMVVVALFIEKNTSLGSLHNVSWWSLSGGIFSVIIVSSMIIVPTKISYSYFFTIFIAGQLIMATIIDYFGWFGNEPVLLNTPRIVGIILVVTGVFLMKR</sequence>
<feature type="transmembrane region" description="Helical" evidence="1">
    <location>
        <begin position="124"/>
        <end position="144"/>
    </location>
</feature>
<keyword evidence="1" id="KW-0812">Transmembrane</keyword>
<dbReference type="Pfam" id="PF04657">
    <property type="entry name" value="DMT_YdcZ"/>
    <property type="match status" value="1"/>
</dbReference>
<dbReference type="PANTHER" id="PTHR34821">
    <property type="entry name" value="INNER MEMBRANE PROTEIN YDCZ"/>
    <property type="match status" value="1"/>
</dbReference>
<dbReference type="RefSeq" id="WP_253361412.1">
    <property type="nucleotide sequence ID" value="NZ_JAIULA010000018.1"/>
</dbReference>
<feature type="transmembrane region" description="Helical" evidence="1">
    <location>
        <begin position="95"/>
        <end position="117"/>
    </location>
</feature>
<evidence type="ECO:0000313" key="2">
    <source>
        <dbReference type="EMBL" id="MCP0887497.1"/>
    </source>
</evidence>
<dbReference type="PANTHER" id="PTHR34821:SF2">
    <property type="entry name" value="INNER MEMBRANE PROTEIN YDCZ"/>
    <property type="match status" value="1"/>
</dbReference>
<comment type="caution">
    <text evidence="2">The sequence shown here is derived from an EMBL/GenBank/DDBJ whole genome shotgun (WGS) entry which is preliminary data.</text>
</comment>
<feature type="transmembrane region" description="Helical" evidence="1">
    <location>
        <begin position="68"/>
        <end position="89"/>
    </location>
</feature>
<dbReference type="InterPro" id="IPR006750">
    <property type="entry name" value="YdcZ"/>
</dbReference>
<protein>
    <submittedName>
        <fullName evidence="2">DMT family transporter</fullName>
    </submittedName>
</protein>
<evidence type="ECO:0000313" key="3">
    <source>
        <dbReference type="Proteomes" id="UP001139006"/>
    </source>
</evidence>
<keyword evidence="1" id="KW-0472">Membrane</keyword>
<dbReference type="AlphaFoldDB" id="A0A9X2FKR3"/>
<accession>A0A9X2FKR3</accession>
<proteinExistence type="predicted"/>